<dbReference type="AlphaFoldDB" id="A0A4R2JKQ0"/>
<feature type="transmembrane region" description="Helical" evidence="1">
    <location>
        <begin position="63"/>
        <end position="83"/>
    </location>
</feature>
<evidence type="ECO:0000313" key="3">
    <source>
        <dbReference type="EMBL" id="TCO60613.1"/>
    </source>
</evidence>
<organism evidence="3 4">
    <name type="scientific">Actinocrispum wychmicini</name>
    <dbReference type="NCBI Taxonomy" id="1213861"/>
    <lineage>
        <taxon>Bacteria</taxon>
        <taxon>Bacillati</taxon>
        <taxon>Actinomycetota</taxon>
        <taxon>Actinomycetes</taxon>
        <taxon>Pseudonocardiales</taxon>
        <taxon>Pseudonocardiaceae</taxon>
        <taxon>Actinocrispum</taxon>
    </lineage>
</organism>
<gene>
    <name evidence="3" type="ORF">EV192_103188</name>
</gene>
<protein>
    <submittedName>
        <fullName evidence="3">Uncharacterized protein DUF4328</fullName>
    </submittedName>
</protein>
<feature type="transmembrane region" description="Helical" evidence="1">
    <location>
        <begin position="90"/>
        <end position="109"/>
    </location>
</feature>
<proteinExistence type="predicted"/>
<evidence type="ECO:0000259" key="2">
    <source>
        <dbReference type="Pfam" id="PF14219"/>
    </source>
</evidence>
<name>A0A4R2JKQ0_9PSEU</name>
<evidence type="ECO:0000313" key="4">
    <source>
        <dbReference type="Proteomes" id="UP000295680"/>
    </source>
</evidence>
<evidence type="ECO:0000256" key="1">
    <source>
        <dbReference type="SAM" id="Phobius"/>
    </source>
</evidence>
<keyword evidence="1" id="KW-1133">Transmembrane helix</keyword>
<accession>A0A4R2JKQ0</accession>
<sequence>MVACWQCGEPISEDVSRCPSCSVVLARWSPQVVAVPPTPPPAPPPAPPLPPPVVGPVRSVLDLGTAVVVLLCCAGVGLLFGILTPDLGMSVLTVLSTVASMVTMLVWTYRARRNVEGLGRQRRSPGWAIGGWFCPGVNLWFPLQIILDVGAVDRPPGKARAFPLIAYAWWICWLAAWVCAVQYREVHVRTVRGDTFVNYSVSMYLGGTVLSKVFGAAAAFLLALLVHSVSIRQERRVPA</sequence>
<feature type="transmembrane region" description="Helical" evidence="1">
    <location>
        <begin position="164"/>
        <end position="183"/>
    </location>
</feature>
<feature type="transmembrane region" description="Helical" evidence="1">
    <location>
        <begin position="203"/>
        <end position="226"/>
    </location>
</feature>
<dbReference type="Pfam" id="PF14219">
    <property type="entry name" value="DUF4328"/>
    <property type="match status" value="1"/>
</dbReference>
<dbReference type="Proteomes" id="UP000295680">
    <property type="component" value="Unassembled WGS sequence"/>
</dbReference>
<reference evidence="3 4" key="1">
    <citation type="submission" date="2019-03" db="EMBL/GenBank/DDBJ databases">
        <title>Genomic Encyclopedia of Type Strains, Phase IV (KMG-IV): sequencing the most valuable type-strain genomes for metagenomic binning, comparative biology and taxonomic classification.</title>
        <authorList>
            <person name="Goeker M."/>
        </authorList>
    </citation>
    <scope>NUCLEOTIDE SEQUENCE [LARGE SCALE GENOMIC DNA]</scope>
    <source>
        <strain evidence="3 4">DSM 45934</strain>
    </source>
</reference>
<dbReference type="EMBL" id="SLWS01000003">
    <property type="protein sequence ID" value="TCO60613.1"/>
    <property type="molecule type" value="Genomic_DNA"/>
</dbReference>
<feature type="transmembrane region" description="Helical" evidence="1">
    <location>
        <begin position="129"/>
        <end position="152"/>
    </location>
</feature>
<keyword evidence="1" id="KW-0812">Transmembrane</keyword>
<keyword evidence="1" id="KW-0472">Membrane</keyword>
<keyword evidence="4" id="KW-1185">Reference proteome</keyword>
<dbReference type="InterPro" id="IPR025565">
    <property type="entry name" value="DUF4328"/>
</dbReference>
<feature type="domain" description="DUF4328" evidence="2">
    <location>
        <begin position="89"/>
        <end position="228"/>
    </location>
</feature>
<comment type="caution">
    <text evidence="3">The sequence shown here is derived from an EMBL/GenBank/DDBJ whole genome shotgun (WGS) entry which is preliminary data.</text>
</comment>